<reference evidence="1 2" key="1">
    <citation type="submission" date="2024-02" db="EMBL/GenBank/DDBJ databases">
        <title>Rubritalea halochordaticola NBRC 107102.</title>
        <authorList>
            <person name="Ichikawa N."/>
            <person name="Katano-Makiyama Y."/>
            <person name="Hidaka K."/>
        </authorList>
    </citation>
    <scope>NUCLEOTIDE SEQUENCE [LARGE SCALE GENOMIC DNA]</scope>
    <source>
        <strain evidence="1 2">NBRC 107102</strain>
    </source>
</reference>
<protein>
    <submittedName>
        <fullName evidence="1">Uncharacterized protein</fullName>
    </submittedName>
</protein>
<dbReference type="RefSeq" id="WP_346188747.1">
    <property type="nucleotide sequence ID" value="NZ_BAABRL010000006.1"/>
</dbReference>
<evidence type="ECO:0000313" key="2">
    <source>
        <dbReference type="Proteomes" id="UP001424741"/>
    </source>
</evidence>
<keyword evidence="2" id="KW-1185">Reference proteome</keyword>
<gene>
    <name evidence="1" type="ORF">Rhal01_02198</name>
</gene>
<name>A0ABP9V047_9BACT</name>
<comment type="caution">
    <text evidence="1">The sequence shown here is derived from an EMBL/GenBank/DDBJ whole genome shotgun (WGS) entry which is preliminary data.</text>
</comment>
<sequence length="181" mass="20649">MQSPVANKQAMQRITLEEGLSAYQCPESDGIFLTQESYWRWLSRQPERLPHLPAASETSPEALDSDDAKICPESGQLMQRFKVGHGFSFCLDRSPNGNIWFDSGEWQALRERQFHDELHLIFTAPWQQGIRSEEKLQAEHKHLTEQLGPELLNELGALAQTLSEHPARELALAYLHRSSQA</sequence>
<organism evidence="1 2">
    <name type="scientific">Rubritalea halochordaticola</name>
    <dbReference type="NCBI Taxonomy" id="714537"/>
    <lineage>
        <taxon>Bacteria</taxon>
        <taxon>Pseudomonadati</taxon>
        <taxon>Verrucomicrobiota</taxon>
        <taxon>Verrucomicrobiia</taxon>
        <taxon>Verrucomicrobiales</taxon>
        <taxon>Rubritaleaceae</taxon>
        <taxon>Rubritalea</taxon>
    </lineage>
</organism>
<dbReference type="EMBL" id="BAABRL010000006">
    <property type="protein sequence ID" value="GAA5496017.1"/>
    <property type="molecule type" value="Genomic_DNA"/>
</dbReference>
<proteinExistence type="predicted"/>
<evidence type="ECO:0000313" key="1">
    <source>
        <dbReference type="EMBL" id="GAA5496017.1"/>
    </source>
</evidence>
<accession>A0ABP9V047</accession>
<dbReference type="Proteomes" id="UP001424741">
    <property type="component" value="Unassembled WGS sequence"/>
</dbReference>